<dbReference type="InterPro" id="IPR036388">
    <property type="entry name" value="WH-like_DNA-bd_sf"/>
</dbReference>
<dbReference type="PRINTS" id="PR00598">
    <property type="entry name" value="HTHMARR"/>
</dbReference>
<dbReference type="SUPFAM" id="SSF46785">
    <property type="entry name" value="Winged helix' DNA-binding domain"/>
    <property type="match status" value="1"/>
</dbReference>
<organism evidence="5 6">
    <name type="scientific">Frateuria aurantia (strain ATCC 33424 / DSM 6220 / KCTC 2777 / LMG 1558 / NBRC 3245 / NCIMB 13370)</name>
    <name type="common">Acetobacter aurantius</name>
    <dbReference type="NCBI Taxonomy" id="767434"/>
    <lineage>
        <taxon>Bacteria</taxon>
        <taxon>Pseudomonadati</taxon>
        <taxon>Pseudomonadota</taxon>
        <taxon>Gammaproteobacteria</taxon>
        <taxon>Lysobacterales</taxon>
        <taxon>Rhodanobacteraceae</taxon>
        <taxon>Frateuria</taxon>
    </lineage>
</organism>
<proteinExistence type="predicted"/>
<evidence type="ECO:0000313" key="6">
    <source>
        <dbReference type="Proteomes" id="UP000005234"/>
    </source>
</evidence>
<dbReference type="KEGG" id="fau:Fraau_3248"/>
<dbReference type="PANTHER" id="PTHR33164:SF64">
    <property type="entry name" value="TRANSCRIPTIONAL REGULATOR SLYA"/>
    <property type="match status" value="1"/>
</dbReference>
<evidence type="ECO:0000256" key="1">
    <source>
        <dbReference type="ARBA" id="ARBA00023015"/>
    </source>
</evidence>
<keyword evidence="6" id="KW-1185">Reference proteome</keyword>
<reference evidence="5" key="1">
    <citation type="submission" date="2012-02" db="EMBL/GenBank/DDBJ databases">
        <title>The complete genome of Frateuria aurantia DSM 6220.</title>
        <authorList>
            <consortium name="US DOE Joint Genome Institute (JGI-PGF)"/>
            <person name="Lucas S."/>
            <person name="Copeland A."/>
            <person name="Lapidus A."/>
            <person name="Glavina del Rio T."/>
            <person name="Dalin E."/>
            <person name="Tice H."/>
            <person name="Bruce D."/>
            <person name="Goodwin L."/>
            <person name="Pitluck S."/>
            <person name="Peters L."/>
            <person name="Ovchinnikova G."/>
            <person name="Teshima H."/>
            <person name="Kyrpides N."/>
            <person name="Mavromatis K."/>
            <person name="Ivanova N."/>
            <person name="Brettin T."/>
            <person name="Detter J.C."/>
            <person name="Han C."/>
            <person name="Larimer F."/>
            <person name="Land M."/>
            <person name="Hauser L."/>
            <person name="Markowitz V."/>
            <person name="Cheng J.-F."/>
            <person name="Hugenholtz P."/>
            <person name="Woyke T."/>
            <person name="Wu D."/>
            <person name="Brambilla E."/>
            <person name="Klenk H.-P."/>
            <person name="Eisen J.A."/>
        </authorList>
    </citation>
    <scope>NUCLEOTIDE SEQUENCE</scope>
    <source>
        <strain evidence="5">DSM 6220</strain>
    </source>
</reference>
<dbReference type="HOGENOM" id="CLU_083287_18_5_6"/>
<dbReference type="RefSeq" id="WP_014404573.1">
    <property type="nucleotide sequence ID" value="NC_017033.1"/>
</dbReference>
<evidence type="ECO:0000256" key="3">
    <source>
        <dbReference type="ARBA" id="ARBA00023163"/>
    </source>
</evidence>
<gene>
    <name evidence="5" type="ordered locus">Fraau_3248</name>
</gene>
<evidence type="ECO:0000313" key="5">
    <source>
        <dbReference type="EMBL" id="AFC87571.1"/>
    </source>
</evidence>
<keyword evidence="3" id="KW-0804">Transcription</keyword>
<dbReference type="GO" id="GO:0003677">
    <property type="term" value="F:DNA binding"/>
    <property type="evidence" value="ECO:0007669"/>
    <property type="project" value="UniProtKB-KW"/>
</dbReference>
<dbReference type="InterPro" id="IPR039422">
    <property type="entry name" value="MarR/SlyA-like"/>
</dbReference>
<dbReference type="GO" id="GO:0003700">
    <property type="term" value="F:DNA-binding transcription factor activity"/>
    <property type="evidence" value="ECO:0007669"/>
    <property type="project" value="InterPro"/>
</dbReference>
<keyword evidence="1" id="KW-0805">Transcription regulation</keyword>
<protein>
    <submittedName>
        <fullName evidence="5">Transcriptional regulator</fullName>
    </submittedName>
</protein>
<dbReference type="PROSITE" id="PS01117">
    <property type="entry name" value="HTH_MARR_1"/>
    <property type="match status" value="1"/>
</dbReference>
<sequence length="152" mass="17131">MSSVSKPEKIPDSFGALISHVRCELIRALDREFHAHAIDIRFTSFLLLKKLVVLGPVTAGELAQAIDLDAGAMTRQLDQLEKKGLLRRVRHEQDRRALRIEVTPAGLEMNRKSMLHADRVLATAQQALQPDEIDKLNDYLRRVLETLRSGVS</sequence>
<dbReference type="OrthoDB" id="6195716at2"/>
<dbReference type="Pfam" id="PF01047">
    <property type="entry name" value="MarR"/>
    <property type="match status" value="1"/>
</dbReference>
<dbReference type="eggNOG" id="COG1846">
    <property type="taxonomic scope" value="Bacteria"/>
</dbReference>
<dbReference type="AlphaFoldDB" id="H8L263"/>
<dbReference type="InterPro" id="IPR000835">
    <property type="entry name" value="HTH_MarR-typ"/>
</dbReference>
<accession>H8L263</accession>
<dbReference type="Proteomes" id="UP000005234">
    <property type="component" value="Chromosome"/>
</dbReference>
<dbReference type="PANTHER" id="PTHR33164">
    <property type="entry name" value="TRANSCRIPTIONAL REGULATOR, MARR FAMILY"/>
    <property type="match status" value="1"/>
</dbReference>
<dbReference type="Gene3D" id="1.10.10.10">
    <property type="entry name" value="Winged helix-like DNA-binding domain superfamily/Winged helix DNA-binding domain"/>
    <property type="match status" value="1"/>
</dbReference>
<feature type="domain" description="HTH marR-type" evidence="4">
    <location>
        <begin position="1"/>
        <end position="145"/>
    </location>
</feature>
<dbReference type="EMBL" id="CP003350">
    <property type="protein sequence ID" value="AFC87571.1"/>
    <property type="molecule type" value="Genomic_DNA"/>
</dbReference>
<evidence type="ECO:0000259" key="4">
    <source>
        <dbReference type="PROSITE" id="PS50995"/>
    </source>
</evidence>
<name>H8L263_FRAAD</name>
<dbReference type="InterPro" id="IPR036390">
    <property type="entry name" value="WH_DNA-bd_sf"/>
</dbReference>
<dbReference type="PROSITE" id="PS50995">
    <property type="entry name" value="HTH_MARR_2"/>
    <property type="match status" value="1"/>
</dbReference>
<dbReference type="SMART" id="SM00347">
    <property type="entry name" value="HTH_MARR"/>
    <property type="match status" value="1"/>
</dbReference>
<keyword evidence="2" id="KW-0238">DNA-binding</keyword>
<dbReference type="InterPro" id="IPR023187">
    <property type="entry name" value="Tscrpt_reg_MarR-type_CS"/>
</dbReference>
<dbReference type="GO" id="GO:0006950">
    <property type="term" value="P:response to stress"/>
    <property type="evidence" value="ECO:0007669"/>
    <property type="project" value="TreeGrafter"/>
</dbReference>
<evidence type="ECO:0000256" key="2">
    <source>
        <dbReference type="ARBA" id="ARBA00023125"/>
    </source>
</evidence>
<dbReference type="STRING" id="767434.Fraau_3248"/>